<name>A0A4U1C5T3_9SPHI</name>
<evidence type="ECO:0000313" key="3">
    <source>
        <dbReference type="Proteomes" id="UP000308181"/>
    </source>
</evidence>
<dbReference type="EMBL" id="SWBP01000001">
    <property type="protein sequence ID" value="TKC00722.1"/>
    <property type="molecule type" value="Genomic_DNA"/>
</dbReference>
<dbReference type="AlphaFoldDB" id="A0A4U1C5T3"/>
<dbReference type="InterPro" id="IPR024775">
    <property type="entry name" value="DinB-like"/>
</dbReference>
<evidence type="ECO:0000259" key="1">
    <source>
        <dbReference type="Pfam" id="PF12867"/>
    </source>
</evidence>
<protein>
    <submittedName>
        <fullName evidence="2">DinB family protein</fullName>
    </submittedName>
</protein>
<organism evidence="2 3">
    <name type="scientific">Pedobacter cryophilus</name>
    <dbReference type="NCBI Taxonomy" id="2571271"/>
    <lineage>
        <taxon>Bacteria</taxon>
        <taxon>Pseudomonadati</taxon>
        <taxon>Bacteroidota</taxon>
        <taxon>Sphingobacteriia</taxon>
        <taxon>Sphingobacteriales</taxon>
        <taxon>Sphingobacteriaceae</taxon>
        <taxon>Pedobacter</taxon>
    </lineage>
</organism>
<sequence length="172" mass="19859">MSINSNKEKLIKSLRFYEEFLKTVNEEAFSTTPSIGGWSYSEVYSHIIGANFMSAIAIEKCLNKTAEIKMRKPNWKVRLILFIGKFPPGKIKAPAQVEAAVKKITKEEASNQLIKLNKKIESLHPEIKKSDTHYKFKHPRLGYLDAASWLRFMLIHTQHHQKQIGRILKSYS</sequence>
<keyword evidence="3" id="KW-1185">Reference proteome</keyword>
<dbReference type="InterPro" id="IPR034660">
    <property type="entry name" value="DinB/YfiT-like"/>
</dbReference>
<accession>A0A4U1C5T3</accession>
<gene>
    <name evidence="2" type="ORF">FA046_03335</name>
</gene>
<dbReference type="Proteomes" id="UP000308181">
    <property type="component" value="Unassembled WGS sequence"/>
</dbReference>
<dbReference type="OrthoDB" id="1495892at2"/>
<evidence type="ECO:0000313" key="2">
    <source>
        <dbReference type="EMBL" id="TKC00722.1"/>
    </source>
</evidence>
<reference evidence="2 3" key="1">
    <citation type="submission" date="2019-04" db="EMBL/GenBank/DDBJ databases">
        <title>Pedobacter sp. AR-3-17 sp. nov., isolated from Arctic soil.</title>
        <authorList>
            <person name="Dahal R.H."/>
            <person name="Kim D.-U."/>
        </authorList>
    </citation>
    <scope>NUCLEOTIDE SEQUENCE [LARGE SCALE GENOMIC DNA]</scope>
    <source>
        <strain evidence="2 3">AR-3-17</strain>
    </source>
</reference>
<dbReference type="SUPFAM" id="SSF109854">
    <property type="entry name" value="DinB/YfiT-like putative metalloenzymes"/>
    <property type="match status" value="1"/>
</dbReference>
<dbReference type="Pfam" id="PF12867">
    <property type="entry name" value="DinB_2"/>
    <property type="match status" value="1"/>
</dbReference>
<proteinExistence type="predicted"/>
<feature type="domain" description="DinB-like" evidence="1">
    <location>
        <begin position="17"/>
        <end position="164"/>
    </location>
</feature>
<dbReference type="RefSeq" id="WP_136824928.1">
    <property type="nucleotide sequence ID" value="NZ_SWBP01000001.1"/>
</dbReference>
<dbReference type="Gene3D" id="1.20.120.450">
    <property type="entry name" value="dinb family like domain"/>
    <property type="match status" value="1"/>
</dbReference>
<comment type="caution">
    <text evidence="2">The sequence shown here is derived from an EMBL/GenBank/DDBJ whole genome shotgun (WGS) entry which is preliminary data.</text>
</comment>